<evidence type="ECO:0000313" key="7">
    <source>
        <dbReference type="Proteomes" id="UP000265703"/>
    </source>
</evidence>
<dbReference type="OrthoDB" id="2320933at2759"/>
<gene>
    <name evidence="6" type="ORF">C1645_715601</name>
</gene>
<proteinExistence type="predicted"/>
<evidence type="ECO:0000256" key="2">
    <source>
        <dbReference type="ARBA" id="ARBA00022806"/>
    </source>
</evidence>
<feature type="domain" description="Helicase C-terminal" evidence="5">
    <location>
        <begin position="330"/>
        <end position="491"/>
    </location>
</feature>
<feature type="coiled-coil region" evidence="3">
    <location>
        <begin position="802"/>
        <end position="829"/>
    </location>
</feature>
<dbReference type="AlphaFoldDB" id="A0A397SHZ7"/>
<name>A0A397SHZ7_9GLOM</name>
<dbReference type="PANTHER" id="PTHR44533">
    <property type="entry name" value="DEAD/H RNA HELICASE, PUTATIVE-RELATED"/>
    <property type="match status" value="1"/>
</dbReference>
<keyword evidence="3" id="KW-0175">Coiled coil</keyword>
<dbReference type="PROSITE" id="PS51194">
    <property type="entry name" value="HELICASE_CTER"/>
    <property type="match status" value="1"/>
</dbReference>
<feature type="compositionally biased region" description="Basic and acidic residues" evidence="4">
    <location>
        <begin position="321"/>
        <end position="333"/>
    </location>
</feature>
<comment type="caution">
    <text evidence="6">The sequence shown here is derived from an EMBL/GenBank/DDBJ whole genome shotgun (WGS) entry which is preliminary data.</text>
</comment>
<dbReference type="SUPFAM" id="SSF52540">
    <property type="entry name" value="P-loop containing nucleoside triphosphate hydrolases"/>
    <property type="match status" value="1"/>
</dbReference>
<keyword evidence="7" id="KW-1185">Reference proteome</keyword>
<dbReference type="GO" id="GO:0005737">
    <property type="term" value="C:cytoplasm"/>
    <property type="evidence" value="ECO:0007669"/>
    <property type="project" value="TreeGrafter"/>
</dbReference>
<keyword evidence="2" id="KW-0067">ATP-binding</keyword>
<evidence type="ECO:0000259" key="5">
    <source>
        <dbReference type="PROSITE" id="PS51194"/>
    </source>
</evidence>
<dbReference type="Pfam" id="PF00271">
    <property type="entry name" value="Helicase_C"/>
    <property type="match status" value="1"/>
</dbReference>
<accession>A0A397SHZ7</accession>
<dbReference type="Pfam" id="PF26076">
    <property type="entry name" value="WHD_DDX60"/>
    <property type="match status" value="1"/>
</dbReference>
<organism evidence="6 7">
    <name type="scientific">Glomus cerebriforme</name>
    <dbReference type="NCBI Taxonomy" id="658196"/>
    <lineage>
        <taxon>Eukaryota</taxon>
        <taxon>Fungi</taxon>
        <taxon>Fungi incertae sedis</taxon>
        <taxon>Mucoromycota</taxon>
        <taxon>Glomeromycotina</taxon>
        <taxon>Glomeromycetes</taxon>
        <taxon>Glomerales</taxon>
        <taxon>Glomeraceae</taxon>
        <taxon>Glomus</taxon>
    </lineage>
</organism>
<evidence type="ECO:0000256" key="3">
    <source>
        <dbReference type="SAM" id="Coils"/>
    </source>
</evidence>
<dbReference type="Proteomes" id="UP000265703">
    <property type="component" value="Unassembled WGS sequence"/>
</dbReference>
<feature type="region of interest" description="Disordered" evidence="4">
    <location>
        <begin position="313"/>
        <end position="333"/>
    </location>
</feature>
<dbReference type="STRING" id="658196.A0A397SHZ7"/>
<dbReference type="GO" id="GO:0004386">
    <property type="term" value="F:helicase activity"/>
    <property type="evidence" value="ECO:0007669"/>
    <property type="project" value="UniProtKB-KW"/>
</dbReference>
<evidence type="ECO:0000256" key="1">
    <source>
        <dbReference type="ARBA" id="ARBA00022801"/>
    </source>
</evidence>
<dbReference type="EMBL" id="QKYT01000486">
    <property type="protein sequence ID" value="RIA84529.1"/>
    <property type="molecule type" value="Genomic_DNA"/>
</dbReference>
<keyword evidence="2" id="KW-0547">Nucleotide-binding</keyword>
<protein>
    <recommendedName>
        <fullName evidence="5">Helicase C-terminal domain-containing protein</fullName>
    </recommendedName>
</protein>
<dbReference type="SMART" id="SM00490">
    <property type="entry name" value="HELICc"/>
    <property type="match status" value="1"/>
</dbReference>
<sequence length="865" mass="100372">MFHKWMNKSNVGNSKILEMFHKWMNESNVRNSKISEMFHKWMNKPDVENSEILQIFYKWMNEFNARNSKTFRKWIDESKAIPIRLIETTKRFLDLQQYVYLPKFPLTSPPKITVNPRENQWQSNNIIPINPILSLSTIILKEYGLPIDMKLIPSQCIQLWDIMNRHMGDNLANGFNELDPDVYFRDIGYISKDDADKYEQALMQAFTKYAKDKSLNGIIKSTIEELETDHNKVLETITNGSDIYGDEFLKEGIVPLLCELSAQDKLPAILFCFERKRCIELAFHILEQLMLAKEDKIRADGLEYKVKERSKITKKTHKKTHEKESRRKQDLKTEDDIVQSEIPDFTFVNRKYQVTSEEFKKIIESCQNSNPTLLQALDKGIGVYHAGLPKEYLNAVEILFRRHHLRVVIATSSLASGMNMPCKTVVFIGDSIFLNALQYRQMSGRAGRRGFDPIGHVIFFGIPLTKIKRLLTSKLPSLSGQSSLTTTLILRSFNFLNQCKAKNAPNYNFAEKAIKGLFSKSFFCFGKKYLSEQIKYHIRFSIEYLMREILIDDKDNSINLSAMISHLYYAEPSNYVFTVLFKHRVFHRICSKLEKNSLKKEVKNELILILSHLFNKFKLPKSGTLQKHPKYPSKVNLPSLPKDVNSILEKYNERVLNVYTDYVVTFAENNYSKLGSDNILPLSLITIPTKSIDQNLLKEDPIISKLESIAISFVARSPFIAMSSSLGDTFANLEDLTSHIHSRIFLDLHSIPFIKIDKNINAYILDFFTHGQVNALVEANGLRNREVWQNLGDFRWILSTIVSALKTRVEELNKNLELEKKLIEEEKLVYEGFEMILNHFMEKFQKINNSKINTNKKKEKQGFSS</sequence>
<keyword evidence="2" id="KW-0347">Helicase</keyword>
<dbReference type="InterPro" id="IPR027417">
    <property type="entry name" value="P-loop_NTPase"/>
</dbReference>
<dbReference type="InterPro" id="IPR001650">
    <property type="entry name" value="Helicase_C-like"/>
</dbReference>
<dbReference type="Gene3D" id="3.40.50.300">
    <property type="entry name" value="P-loop containing nucleotide triphosphate hydrolases"/>
    <property type="match status" value="1"/>
</dbReference>
<keyword evidence="1" id="KW-0378">Hydrolase</keyword>
<evidence type="ECO:0000313" key="6">
    <source>
        <dbReference type="EMBL" id="RIA84529.1"/>
    </source>
</evidence>
<feature type="non-terminal residue" evidence="6">
    <location>
        <position position="1"/>
    </location>
</feature>
<dbReference type="InterPro" id="IPR059032">
    <property type="entry name" value="WHD_DDX60"/>
</dbReference>
<dbReference type="PANTHER" id="PTHR44533:SF4">
    <property type="entry name" value="DEAD_H RNA HELICASE, PUTATIVE-RELATED"/>
    <property type="match status" value="1"/>
</dbReference>
<dbReference type="GO" id="GO:0016787">
    <property type="term" value="F:hydrolase activity"/>
    <property type="evidence" value="ECO:0007669"/>
    <property type="project" value="UniProtKB-KW"/>
</dbReference>
<dbReference type="InterPro" id="IPR052431">
    <property type="entry name" value="SKI2_subfamily_helicases"/>
</dbReference>
<reference evidence="6 7" key="1">
    <citation type="submission" date="2018-06" db="EMBL/GenBank/DDBJ databases">
        <title>Comparative genomics reveals the genomic features of Rhizophagus irregularis, R. cerebriforme, R. diaphanum and Gigaspora rosea, and their symbiotic lifestyle signature.</title>
        <authorList>
            <person name="Morin E."/>
            <person name="San Clemente H."/>
            <person name="Chen E.C.H."/>
            <person name="De La Providencia I."/>
            <person name="Hainaut M."/>
            <person name="Kuo A."/>
            <person name="Kohler A."/>
            <person name="Murat C."/>
            <person name="Tang N."/>
            <person name="Roy S."/>
            <person name="Loubradou J."/>
            <person name="Henrissat B."/>
            <person name="Grigoriev I.V."/>
            <person name="Corradi N."/>
            <person name="Roux C."/>
            <person name="Martin F.M."/>
        </authorList>
    </citation>
    <scope>NUCLEOTIDE SEQUENCE [LARGE SCALE GENOMIC DNA]</scope>
    <source>
        <strain evidence="6 7">DAOM 227022</strain>
    </source>
</reference>
<evidence type="ECO:0000256" key="4">
    <source>
        <dbReference type="SAM" id="MobiDB-lite"/>
    </source>
</evidence>